<dbReference type="AlphaFoldDB" id="A0A8B9GBF9"/>
<evidence type="ECO:0000313" key="2">
    <source>
        <dbReference type="Proteomes" id="UP000694522"/>
    </source>
</evidence>
<sequence>MLYVRRELHAAPRRVPWALLPSLLPAAFYSSSLFPGASLCTSLPPPTHAFMGFGTGWAILSFASYYGDHMVLQKEPAGAVVWGYGEPGAVVVVAVSGDGGLVLMKKTAQVKEPSGTWTTILDPMDQGGPYMLTARQGSENVTLRDICFGDVWLCSGQSNMVMTVLQITNASRELAAAAHYPYVRVFAAAPSRSDVELDDLEHIDLPWSIPTAENLGHGNFTYFSAVCWLLGRYLYEALRYPVGLVEVAWGGTPIEAWSSPRALQACGTPPTTKERDIQFWAHVFCPFSPALSPSISPHQHFSGPQTPSVLWNAMIHPLLNMTLRGIAWYQGEANAFLHTDQYNCTFPALIADWRQAFHAGSAGQTELLLPFGFVQLSTYRQQSPQNSFARLRWHQTADVGVVPNARMPRTFMAVAMDLCDEHSPYGSIHPQDKQNVAHRLQLGARAVAYGEKNLVFQGPFPTRAVLEVTRALLNITYSQQLVWHRRDMPAFEVCCSSPVSLCRWLPAPMVAVGSHTVTLALGGCGTLVLALRYAWAEWPCEYQSCALYNTQGLPAPPFLLETLRSSSRAGEMELLRLRPSSLLAWGI</sequence>
<dbReference type="InterPro" id="IPR039329">
    <property type="entry name" value="SIAE"/>
</dbReference>
<name>A0A8B9GBF9_9PSIT</name>
<dbReference type="GO" id="GO:0005975">
    <property type="term" value="P:carbohydrate metabolic process"/>
    <property type="evidence" value="ECO:0007669"/>
    <property type="project" value="TreeGrafter"/>
</dbReference>
<evidence type="ECO:0000313" key="1">
    <source>
        <dbReference type="Ensembl" id="ENSACOP00000020919.1"/>
    </source>
</evidence>
<dbReference type="PANTHER" id="PTHR22901">
    <property type="entry name" value="SIALATE O-ACETYLESTERASE"/>
    <property type="match status" value="1"/>
</dbReference>
<proteinExistence type="predicted"/>
<accession>A0A8B9GBF9</accession>
<dbReference type="SUPFAM" id="SSF52266">
    <property type="entry name" value="SGNH hydrolase"/>
    <property type="match status" value="1"/>
</dbReference>
<dbReference type="Proteomes" id="UP000694522">
    <property type="component" value="Unplaced"/>
</dbReference>
<reference evidence="1" key="1">
    <citation type="submission" date="2025-08" db="UniProtKB">
        <authorList>
            <consortium name="Ensembl"/>
        </authorList>
    </citation>
    <scope>IDENTIFICATION</scope>
</reference>
<reference evidence="1" key="2">
    <citation type="submission" date="2025-09" db="UniProtKB">
        <authorList>
            <consortium name="Ensembl"/>
        </authorList>
    </citation>
    <scope>IDENTIFICATION</scope>
</reference>
<keyword evidence="2" id="KW-1185">Reference proteome</keyword>
<protein>
    <submittedName>
        <fullName evidence="1">Sialic acid acetylesterase</fullName>
    </submittedName>
</protein>
<dbReference type="Ensembl" id="ENSACOT00000021672.1">
    <property type="protein sequence ID" value="ENSACOP00000020919.1"/>
    <property type="gene ID" value="ENSACOG00000014210.1"/>
</dbReference>
<dbReference type="PANTHER" id="PTHR22901:SF0">
    <property type="entry name" value="SIALATE O-ACETYLESTERASE"/>
    <property type="match status" value="1"/>
</dbReference>
<dbReference type="GO" id="GO:0001681">
    <property type="term" value="F:sialate O-acetylesterase activity"/>
    <property type="evidence" value="ECO:0007669"/>
    <property type="project" value="InterPro"/>
</dbReference>
<organism evidence="1 2">
    <name type="scientific">Amazona collaria</name>
    <name type="common">yellow-billed parrot</name>
    <dbReference type="NCBI Taxonomy" id="241587"/>
    <lineage>
        <taxon>Eukaryota</taxon>
        <taxon>Metazoa</taxon>
        <taxon>Chordata</taxon>
        <taxon>Craniata</taxon>
        <taxon>Vertebrata</taxon>
        <taxon>Euteleostomi</taxon>
        <taxon>Archelosauria</taxon>
        <taxon>Archosauria</taxon>
        <taxon>Dinosauria</taxon>
        <taxon>Saurischia</taxon>
        <taxon>Theropoda</taxon>
        <taxon>Coelurosauria</taxon>
        <taxon>Aves</taxon>
        <taxon>Neognathae</taxon>
        <taxon>Neoaves</taxon>
        <taxon>Telluraves</taxon>
        <taxon>Australaves</taxon>
        <taxon>Psittaciformes</taxon>
        <taxon>Psittacidae</taxon>
        <taxon>Amazona</taxon>
    </lineage>
</organism>
<dbReference type="InterPro" id="IPR036514">
    <property type="entry name" value="SGNH_hydro_sf"/>
</dbReference>
<dbReference type="Gene3D" id="3.40.50.1110">
    <property type="entry name" value="SGNH hydrolase"/>
    <property type="match status" value="1"/>
</dbReference>